<feature type="non-terminal residue" evidence="1">
    <location>
        <position position="82"/>
    </location>
</feature>
<reference evidence="1" key="2">
    <citation type="journal article" date="2020" name="Nat. Commun.">
        <title>Large-scale genome sequencing of mycorrhizal fungi provides insights into the early evolution of symbiotic traits.</title>
        <authorList>
            <person name="Miyauchi S."/>
            <person name="Kiss E."/>
            <person name="Kuo A."/>
            <person name="Drula E."/>
            <person name="Kohler A."/>
            <person name="Sanchez-Garcia M."/>
            <person name="Morin E."/>
            <person name="Andreopoulos B."/>
            <person name="Barry K.W."/>
            <person name="Bonito G."/>
            <person name="Buee M."/>
            <person name="Carver A."/>
            <person name="Chen C."/>
            <person name="Cichocki N."/>
            <person name="Clum A."/>
            <person name="Culley D."/>
            <person name="Crous P.W."/>
            <person name="Fauchery L."/>
            <person name="Girlanda M."/>
            <person name="Hayes R.D."/>
            <person name="Keri Z."/>
            <person name="LaButti K."/>
            <person name="Lipzen A."/>
            <person name="Lombard V."/>
            <person name="Magnuson J."/>
            <person name="Maillard F."/>
            <person name="Murat C."/>
            <person name="Nolan M."/>
            <person name="Ohm R.A."/>
            <person name="Pangilinan J."/>
            <person name="Pereira M.F."/>
            <person name="Perotto S."/>
            <person name="Peter M."/>
            <person name="Pfister S."/>
            <person name="Riley R."/>
            <person name="Sitrit Y."/>
            <person name="Stielow J.B."/>
            <person name="Szollosi G."/>
            <person name="Zifcakova L."/>
            <person name="Stursova M."/>
            <person name="Spatafora J.W."/>
            <person name="Tedersoo L."/>
            <person name="Vaario L.M."/>
            <person name="Yamada A."/>
            <person name="Yan M."/>
            <person name="Wang P."/>
            <person name="Xu J."/>
            <person name="Bruns T."/>
            <person name="Baldrian P."/>
            <person name="Vilgalys R."/>
            <person name="Dunand C."/>
            <person name="Henrissat B."/>
            <person name="Grigoriev I.V."/>
            <person name="Hibbett D."/>
            <person name="Nagy L.G."/>
            <person name="Martin F.M."/>
        </authorList>
    </citation>
    <scope>NUCLEOTIDE SEQUENCE</scope>
    <source>
        <strain evidence="1">BED1</strain>
    </source>
</reference>
<reference evidence="1" key="1">
    <citation type="submission" date="2019-10" db="EMBL/GenBank/DDBJ databases">
        <authorList>
            <consortium name="DOE Joint Genome Institute"/>
            <person name="Kuo A."/>
            <person name="Miyauchi S."/>
            <person name="Kiss E."/>
            <person name="Drula E."/>
            <person name="Kohler A."/>
            <person name="Sanchez-Garcia M."/>
            <person name="Andreopoulos B."/>
            <person name="Barry K.W."/>
            <person name="Bonito G."/>
            <person name="Buee M."/>
            <person name="Carver A."/>
            <person name="Chen C."/>
            <person name="Cichocki N."/>
            <person name="Clum A."/>
            <person name="Culley D."/>
            <person name="Crous P.W."/>
            <person name="Fauchery L."/>
            <person name="Girlanda M."/>
            <person name="Hayes R."/>
            <person name="Keri Z."/>
            <person name="LaButti K."/>
            <person name="Lipzen A."/>
            <person name="Lombard V."/>
            <person name="Magnuson J."/>
            <person name="Maillard F."/>
            <person name="Morin E."/>
            <person name="Murat C."/>
            <person name="Nolan M."/>
            <person name="Ohm R."/>
            <person name="Pangilinan J."/>
            <person name="Pereira M."/>
            <person name="Perotto S."/>
            <person name="Peter M."/>
            <person name="Riley R."/>
            <person name="Sitrit Y."/>
            <person name="Stielow B."/>
            <person name="Szollosi G."/>
            <person name="Zifcakova L."/>
            <person name="Stursova M."/>
            <person name="Spatafora J.W."/>
            <person name="Tedersoo L."/>
            <person name="Vaario L.-M."/>
            <person name="Yamada A."/>
            <person name="Yan M."/>
            <person name="Wang P."/>
            <person name="Xu J."/>
            <person name="Bruns T."/>
            <person name="Baldrian P."/>
            <person name="Vilgalys R."/>
            <person name="Henrissat B."/>
            <person name="Grigoriev I.V."/>
            <person name="Hibbett D."/>
            <person name="Nagy L.G."/>
            <person name="Martin F.M."/>
        </authorList>
    </citation>
    <scope>NUCLEOTIDE SEQUENCE</scope>
    <source>
        <strain evidence="1">BED1</strain>
    </source>
</reference>
<organism evidence="1 2">
    <name type="scientific">Boletus edulis BED1</name>
    <dbReference type="NCBI Taxonomy" id="1328754"/>
    <lineage>
        <taxon>Eukaryota</taxon>
        <taxon>Fungi</taxon>
        <taxon>Dikarya</taxon>
        <taxon>Basidiomycota</taxon>
        <taxon>Agaricomycotina</taxon>
        <taxon>Agaricomycetes</taxon>
        <taxon>Agaricomycetidae</taxon>
        <taxon>Boletales</taxon>
        <taxon>Boletineae</taxon>
        <taxon>Boletaceae</taxon>
        <taxon>Boletoideae</taxon>
        <taxon>Boletus</taxon>
    </lineage>
</organism>
<name>A0AAD4G8F7_BOLED</name>
<evidence type="ECO:0000313" key="1">
    <source>
        <dbReference type="EMBL" id="KAF8429937.1"/>
    </source>
</evidence>
<keyword evidence="2" id="KW-1185">Reference proteome</keyword>
<dbReference type="EMBL" id="WHUW01000064">
    <property type="protein sequence ID" value="KAF8429937.1"/>
    <property type="molecule type" value="Genomic_DNA"/>
</dbReference>
<sequence length="82" mass="9120">MMGSSLNAVGQNPRQVEPFGSQNMPLNLAQAHPCLCAGTVLYSRLVPRMLNYNMLKILRLVCVQDDSRDVSVRRPTTRCSAQ</sequence>
<protein>
    <submittedName>
        <fullName evidence="1">Uncharacterized protein</fullName>
    </submittedName>
</protein>
<gene>
    <name evidence="1" type="ORF">L210DRAFT_3562662</name>
</gene>
<accession>A0AAD4G8F7</accession>
<dbReference type="Proteomes" id="UP001194468">
    <property type="component" value="Unassembled WGS sequence"/>
</dbReference>
<comment type="caution">
    <text evidence="1">The sequence shown here is derived from an EMBL/GenBank/DDBJ whole genome shotgun (WGS) entry which is preliminary data.</text>
</comment>
<evidence type="ECO:0000313" key="2">
    <source>
        <dbReference type="Proteomes" id="UP001194468"/>
    </source>
</evidence>
<proteinExistence type="predicted"/>
<dbReference type="AlphaFoldDB" id="A0AAD4G8F7"/>